<evidence type="ECO:0000256" key="9">
    <source>
        <dbReference type="ARBA" id="ARBA00022833"/>
    </source>
</evidence>
<reference evidence="13 14" key="1">
    <citation type="submission" date="2020-05" db="EMBL/GenBank/DDBJ databases">
        <authorList>
            <person name="Ruan W."/>
            <person name="Jeon C.O."/>
            <person name="Chun B.H."/>
        </authorList>
    </citation>
    <scope>NUCLEOTIDE SEQUENCE [LARGE SCALE GENOMIC DNA]</scope>
    <source>
        <strain evidence="13 14">TBZ9</strain>
    </source>
</reference>
<dbReference type="InterPro" id="IPR020568">
    <property type="entry name" value="Ribosomal_Su5_D2-typ_SF"/>
</dbReference>
<dbReference type="PANTHER" id="PTHR33694:SF1">
    <property type="entry name" value="UDP-3-O-ACYL-N-ACETYLGLUCOSAMINE DEACETYLASE 1, MITOCHONDRIAL-RELATED"/>
    <property type="match status" value="1"/>
</dbReference>
<keyword evidence="7 12" id="KW-0479">Metal-binding</keyword>
<dbReference type="PANTHER" id="PTHR33694">
    <property type="entry name" value="UDP-3-O-ACYL-N-ACETYLGLUCOSAMINE DEACETYLASE 1, MITOCHONDRIAL-RELATED"/>
    <property type="match status" value="1"/>
</dbReference>
<evidence type="ECO:0000256" key="2">
    <source>
        <dbReference type="ARBA" id="ARBA00002923"/>
    </source>
</evidence>
<evidence type="ECO:0000313" key="13">
    <source>
        <dbReference type="EMBL" id="NOG30938.1"/>
    </source>
</evidence>
<evidence type="ECO:0000256" key="1">
    <source>
        <dbReference type="ARBA" id="ARBA00001947"/>
    </source>
</evidence>
<evidence type="ECO:0000256" key="6">
    <source>
        <dbReference type="ARBA" id="ARBA00022556"/>
    </source>
</evidence>
<feature type="active site" description="Proton donor" evidence="12">
    <location>
        <position position="264"/>
    </location>
</feature>
<dbReference type="GO" id="GO:0046872">
    <property type="term" value="F:metal ion binding"/>
    <property type="evidence" value="ECO:0007669"/>
    <property type="project" value="UniProtKB-KW"/>
</dbReference>
<evidence type="ECO:0000256" key="7">
    <source>
        <dbReference type="ARBA" id="ARBA00022723"/>
    </source>
</evidence>
<evidence type="ECO:0000256" key="11">
    <source>
        <dbReference type="ARBA" id="ARBA00024535"/>
    </source>
</evidence>
<feature type="binding site" evidence="12">
    <location>
        <position position="237"/>
    </location>
    <ligand>
        <name>Zn(2+)</name>
        <dbReference type="ChEBI" id="CHEBI:29105"/>
    </ligand>
</feature>
<gene>
    <name evidence="12" type="primary">lpxC</name>
    <name evidence="13" type="ORF">HLB35_02675</name>
</gene>
<dbReference type="InterPro" id="IPR015870">
    <property type="entry name" value="UDP-acyl_N-AcGlcN_deAcase_N"/>
</dbReference>
<dbReference type="HAMAP" id="MF_00388">
    <property type="entry name" value="LpxC"/>
    <property type="match status" value="1"/>
</dbReference>
<comment type="pathway">
    <text evidence="3 12">Glycolipid biosynthesis; lipid IV(A) biosynthesis; lipid IV(A) from (3R)-3-hydroxytetradecanoyl-[acyl-carrier-protein] and UDP-N-acetyl-alpha-D-glucosamine: step 2/6.</text>
</comment>
<comment type="caution">
    <text evidence="13">The sequence shown here is derived from an EMBL/GenBank/DDBJ whole genome shotgun (WGS) entry which is preliminary data.</text>
</comment>
<name>A0A7Y3TVI6_9GAMM</name>
<dbReference type="NCBIfam" id="TIGR00325">
    <property type="entry name" value="lpxC"/>
    <property type="match status" value="1"/>
</dbReference>
<proteinExistence type="inferred from homology"/>
<sequence length="303" mass="33269">MIKQRTLQNVIRATGVGLHSGKKVNMALRPAPVNTGIIFVRTDLDPVVEVPARADLVEDTMLCTALSFKGVKVATVEHLMSALAGLGIDNAYIDVSAPEVPIMDGSASPFVFLIQSAGIMEQPAAKKFMRIKRPVSVVEGDKEAHFLPHQGFKVSFSIDFDHPVFDQQNQTTRIDFSTTSFVKEVSRARTFGFMRDIEFLRSNNLALGGSLENAIVVDDYRIVNEGGLRYDDEFVKHKVLDAIGDLYQLGYSLIGEFRGVKSGHALNNQLCRELLAQPDAYEIITFEEASSVAPISYSAPAMA</sequence>
<comment type="cofactor">
    <cofactor evidence="1 12">
        <name>Zn(2+)</name>
        <dbReference type="ChEBI" id="CHEBI:29105"/>
    </cofactor>
</comment>
<dbReference type="UniPathway" id="UPA00359">
    <property type="reaction ID" value="UER00478"/>
</dbReference>
<dbReference type="SUPFAM" id="SSF54211">
    <property type="entry name" value="Ribosomal protein S5 domain 2-like"/>
    <property type="match status" value="2"/>
</dbReference>
<comment type="catalytic activity">
    <reaction evidence="11 12">
        <text>a UDP-3-O-[(3R)-3-hydroxyacyl]-N-acetyl-alpha-D-glucosamine + H2O = a UDP-3-O-[(3R)-3-hydroxyacyl]-alpha-D-glucosamine + acetate</text>
        <dbReference type="Rhea" id="RHEA:67816"/>
        <dbReference type="ChEBI" id="CHEBI:15377"/>
        <dbReference type="ChEBI" id="CHEBI:30089"/>
        <dbReference type="ChEBI" id="CHEBI:137740"/>
        <dbReference type="ChEBI" id="CHEBI:173225"/>
        <dbReference type="EC" id="3.5.1.108"/>
    </reaction>
</comment>
<keyword evidence="9 12" id="KW-0862">Zinc</keyword>
<dbReference type="GO" id="GO:0103117">
    <property type="term" value="F:UDP-3-O-acyl-N-acetylglucosamine deacetylase activity"/>
    <property type="evidence" value="ECO:0007669"/>
    <property type="project" value="UniProtKB-UniRule"/>
</dbReference>
<dbReference type="EC" id="3.5.1.108" evidence="4 12"/>
<dbReference type="GO" id="GO:0016020">
    <property type="term" value="C:membrane"/>
    <property type="evidence" value="ECO:0007669"/>
    <property type="project" value="GOC"/>
</dbReference>
<dbReference type="GO" id="GO:0009245">
    <property type="term" value="P:lipid A biosynthetic process"/>
    <property type="evidence" value="ECO:0007669"/>
    <property type="project" value="UniProtKB-UniRule"/>
</dbReference>
<evidence type="ECO:0000256" key="4">
    <source>
        <dbReference type="ARBA" id="ARBA00012745"/>
    </source>
</evidence>
<evidence type="ECO:0000256" key="3">
    <source>
        <dbReference type="ARBA" id="ARBA00005002"/>
    </source>
</evidence>
<accession>A0A7Y3TVI6</accession>
<evidence type="ECO:0000256" key="5">
    <source>
        <dbReference type="ARBA" id="ARBA00022516"/>
    </source>
</evidence>
<organism evidence="13 14">
    <name type="scientific">Vreelandella azerica</name>
    <dbReference type="NCBI Taxonomy" id="2732867"/>
    <lineage>
        <taxon>Bacteria</taxon>
        <taxon>Pseudomonadati</taxon>
        <taxon>Pseudomonadota</taxon>
        <taxon>Gammaproteobacteria</taxon>
        <taxon>Oceanospirillales</taxon>
        <taxon>Halomonadaceae</taxon>
        <taxon>Vreelandella</taxon>
    </lineage>
</organism>
<dbReference type="InterPro" id="IPR011334">
    <property type="entry name" value="UDP-acyl_GlcNac_deAcase_C"/>
</dbReference>
<comment type="function">
    <text evidence="2 12">Catalyzes the hydrolysis of UDP-3-O-myristoyl-N-acetylglucosamine to form UDP-3-O-myristoylglucosamine and acetate, the committed step in lipid A biosynthesis.</text>
</comment>
<dbReference type="InterPro" id="IPR004463">
    <property type="entry name" value="UDP-acyl_GlcNac_deAcase"/>
</dbReference>
<evidence type="ECO:0000256" key="10">
    <source>
        <dbReference type="ARBA" id="ARBA00023098"/>
    </source>
</evidence>
<keyword evidence="10 12" id="KW-0443">Lipid metabolism</keyword>
<dbReference type="Gene3D" id="3.30.1700.10">
    <property type="entry name" value="lpxc deacetylase, domain 2"/>
    <property type="match status" value="1"/>
</dbReference>
<evidence type="ECO:0000256" key="12">
    <source>
        <dbReference type="HAMAP-Rule" id="MF_00388"/>
    </source>
</evidence>
<evidence type="ECO:0000256" key="8">
    <source>
        <dbReference type="ARBA" id="ARBA00022801"/>
    </source>
</evidence>
<reference evidence="13 14" key="2">
    <citation type="submission" date="2020-06" db="EMBL/GenBank/DDBJ databases">
        <title>Halomonas songnenensis sp. nov., a moderately halophilic bacterium isolated from saline and alkaline soils.</title>
        <authorList>
            <person name="Jiang J."/>
            <person name="Pan Y."/>
        </authorList>
    </citation>
    <scope>NUCLEOTIDE SEQUENCE [LARGE SCALE GENOMIC DNA]</scope>
    <source>
        <strain evidence="13 14">TBZ9</strain>
    </source>
</reference>
<comment type="similarity">
    <text evidence="12">Belongs to the LpxC family.</text>
</comment>
<dbReference type="Pfam" id="PF03331">
    <property type="entry name" value="LpxC"/>
    <property type="match status" value="1"/>
</dbReference>
<protein>
    <recommendedName>
        <fullName evidence="4 12">UDP-3-O-acyl-N-acetylglucosamine deacetylase</fullName>
        <shortName evidence="12">UDP-3-O-acyl-GlcNAc deacetylase</shortName>
        <ecNumber evidence="4 12">3.5.1.108</ecNumber>
    </recommendedName>
    <alternativeName>
        <fullName evidence="12">UDP-3-O-[R-3-hydroxymyristoyl]-N-acetylglucosamine deacetylase</fullName>
    </alternativeName>
</protein>
<keyword evidence="5 12" id="KW-0444">Lipid biosynthesis</keyword>
<feature type="binding site" evidence="12">
    <location>
        <position position="78"/>
    </location>
    <ligand>
        <name>Zn(2+)</name>
        <dbReference type="ChEBI" id="CHEBI:29105"/>
    </ligand>
</feature>
<dbReference type="RefSeq" id="WP_171701386.1">
    <property type="nucleotide sequence ID" value="NZ_JABFHI010000001.1"/>
</dbReference>
<keyword evidence="6 12" id="KW-0441">Lipid A biosynthesis</keyword>
<dbReference type="EMBL" id="JABFHI010000001">
    <property type="protein sequence ID" value="NOG30938.1"/>
    <property type="molecule type" value="Genomic_DNA"/>
</dbReference>
<dbReference type="Gene3D" id="3.30.230.20">
    <property type="entry name" value="lpxc deacetylase, domain 1"/>
    <property type="match status" value="1"/>
</dbReference>
<keyword evidence="8 12" id="KW-0378">Hydrolase</keyword>
<keyword evidence="14" id="KW-1185">Reference proteome</keyword>
<evidence type="ECO:0000313" key="14">
    <source>
        <dbReference type="Proteomes" id="UP000588806"/>
    </source>
</evidence>
<dbReference type="Proteomes" id="UP000588806">
    <property type="component" value="Unassembled WGS sequence"/>
</dbReference>
<dbReference type="AlphaFoldDB" id="A0A7Y3TVI6"/>
<feature type="binding site" evidence="12">
    <location>
        <position position="241"/>
    </location>
    <ligand>
        <name>Zn(2+)</name>
        <dbReference type="ChEBI" id="CHEBI:29105"/>
    </ligand>
</feature>